<protein>
    <submittedName>
        <fullName evidence="1">Uncharacterized protein</fullName>
    </submittedName>
</protein>
<dbReference type="EMBL" id="BLLF01006865">
    <property type="protein sequence ID" value="GFH32611.1"/>
    <property type="molecule type" value="Genomic_DNA"/>
</dbReference>
<sequence>HAKCAYRSDVSPSLSTSEITGPLFSLHDTPGLILCCPVGSPLTPDPLQQITSLQVAAFSGLTSSQASAACSWRQL</sequence>
<proteinExistence type="predicted"/>
<dbReference type="Proteomes" id="UP000485058">
    <property type="component" value="Unassembled WGS sequence"/>
</dbReference>
<organism evidence="1 2">
    <name type="scientific">Haematococcus lacustris</name>
    <name type="common">Green alga</name>
    <name type="synonym">Haematococcus pluvialis</name>
    <dbReference type="NCBI Taxonomy" id="44745"/>
    <lineage>
        <taxon>Eukaryota</taxon>
        <taxon>Viridiplantae</taxon>
        <taxon>Chlorophyta</taxon>
        <taxon>core chlorophytes</taxon>
        <taxon>Chlorophyceae</taxon>
        <taxon>CS clade</taxon>
        <taxon>Chlamydomonadales</taxon>
        <taxon>Haematococcaceae</taxon>
        <taxon>Haematococcus</taxon>
    </lineage>
</organism>
<name>A0A6A0AK00_HAELA</name>
<comment type="caution">
    <text evidence="1">The sequence shown here is derived from an EMBL/GenBank/DDBJ whole genome shotgun (WGS) entry which is preliminary data.</text>
</comment>
<feature type="non-terminal residue" evidence="1">
    <location>
        <position position="1"/>
    </location>
</feature>
<accession>A0A6A0AK00</accession>
<evidence type="ECO:0000313" key="1">
    <source>
        <dbReference type="EMBL" id="GFH32611.1"/>
    </source>
</evidence>
<dbReference type="AlphaFoldDB" id="A0A6A0AK00"/>
<keyword evidence="2" id="KW-1185">Reference proteome</keyword>
<gene>
    <name evidence="1" type="ORF">HaLaN_31856</name>
</gene>
<feature type="non-terminal residue" evidence="1">
    <location>
        <position position="75"/>
    </location>
</feature>
<evidence type="ECO:0000313" key="2">
    <source>
        <dbReference type="Proteomes" id="UP000485058"/>
    </source>
</evidence>
<reference evidence="1 2" key="1">
    <citation type="submission" date="2020-02" db="EMBL/GenBank/DDBJ databases">
        <title>Draft genome sequence of Haematococcus lacustris strain NIES-144.</title>
        <authorList>
            <person name="Morimoto D."/>
            <person name="Nakagawa S."/>
            <person name="Yoshida T."/>
            <person name="Sawayama S."/>
        </authorList>
    </citation>
    <scope>NUCLEOTIDE SEQUENCE [LARGE SCALE GENOMIC DNA]</scope>
    <source>
        <strain evidence="1 2">NIES-144</strain>
    </source>
</reference>